<feature type="non-terminal residue" evidence="1">
    <location>
        <position position="1"/>
    </location>
</feature>
<evidence type="ECO:0000313" key="1">
    <source>
        <dbReference type="EMBL" id="KAL3509326.1"/>
    </source>
</evidence>
<dbReference type="Proteomes" id="UP001630127">
    <property type="component" value="Unassembled WGS sequence"/>
</dbReference>
<protein>
    <submittedName>
        <fullName evidence="1">Uncharacterized protein</fullName>
    </submittedName>
</protein>
<accession>A0ABD2YR18</accession>
<dbReference type="AlphaFoldDB" id="A0ABD2YR18"/>
<evidence type="ECO:0000313" key="2">
    <source>
        <dbReference type="Proteomes" id="UP001630127"/>
    </source>
</evidence>
<dbReference type="EMBL" id="JBJUIK010000012">
    <property type="protein sequence ID" value="KAL3509326.1"/>
    <property type="molecule type" value="Genomic_DNA"/>
</dbReference>
<reference evidence="1 2" key="1">
    <citation type="submission" date="2024-11" db="EMBL/GenBank/DDBJ databases">
        <title>A near-complete genome assembly of Cinchona calisaya.</title>
        <authorList>
            <person name="Lian D.C."/>
            <person name="Zhao X.W."/>
            <person name="Wei L."/>
        </authorList>
    </citation>
    <scope>NUCLEOTIDE SEQUENCE [LARGE SCALE GENOMIC DNA]</scope>
    <source>
        <tissue evidence="1">Nenye</tissue>
    </source>
</reference>
<proteinExistence type="predicted"/>
<sequence>LTCNLLIEADRNMGSNTANGDIKPFVKVDPSGRWCELLGLGPMKKGYMAFDQEDGLVVN</sequence>
<gene>
    <name evidence="1" type="ORF">ACH5RR_028727</name>
</gene>
<keyword evidence="2" id="KW-1185">Reference proteome</keyword>
<comment type="caution">
    <text evidence="1">The sequence shown here is derived from an EMBL/GenBank/DDBJ whole genome shotgun (WGS) entry which is preliminary data.</text>
</comment>
<name>A0ABD2YR18_9GENT</name>
<organism evidence="1 2">
    <name type="scientific">Cinchona calisaya</name>
    <dbReference type="NCBI Taxonomy" id="153742"/>
    <lineage>
        <taxon>Eukaryota</taxon>
        <taxon>Viridiplantae</taxon>
        <taxon>Streptophyta</taxon>
        <taxon>Embryophyta</taxon>
        <taxon>Tracheophyta</taxon>
        <taxon>Spermatophyta</taxon>
        <taxon>Magnoliopsida</taxon>
        <taxon>eudicotyledons</taxon>
        <taxon>Gunneridae</taxon>
        <taxon>Pentapetalae</taxon>
        <taxon>asterids</taxon>
        <taxon>lamiids</taxon>
        <taxon>Gentianales</taxon>
        <taxon>Rubiaceae</taxon>
        <taxon>Cinchonoideae</taxon>
        <taxon>Cinchoneae</taxon>
        <taxon>Cinchona</taxon>
    </lineage>
</organism>